<keyword evidence="4 6" id="KW-0472">Membrane</keyword>
<proteinExistence type="predicted"/>
<evidence type="ECO:0000313" key="7">
    <source>
        <dbReference type="EMBL" id="GMA85071.1"/>
    </source>
</evidence>
<organism evidence="7 8">
    <name type="scientific">Angustibacter aerolatus</name>
    <dbReference type="NCBI Taxonomy" id="1162965"/>
    <lineage>
        <taxon>Bacteria</taxon>
        <taxon>Bacillati</taxon>
        <taxon>Actinomycetota</taxon>
        <taxon>Actinomycetes</taxon>
        <taxon>Kineosporiales</taxon>
        <taxon>Kineosporiaceae</taxon>
    </lineage>
</organism>
<keyword evidence="3 6" id="KW-1133">Transmembrane helix</keyword>
<comment type="caution">
    <text evidence="7">The sequence shown here is derived from an EMBL/GenBank/DDBJ whole genome shotgun (WGS) entry which is preliminary data.</text>
</comment>
<evidence type="ECO:0000256" key="4">
    <source>
        <dbReference type="ARBA" id="ARBA00023136"/>
    </source>
</evidence>
<accession>A0ABQ6JE65</accession>
<feature type="compositionally biased region" description="Gly residues" evidence="5">
    <location>
        <begin position="1"/>
        <end position="10"/>
    </location>
</feature>
<feature type="transmembrane region" description="Helical" evidence="6">
    <location>
        <begin position="84"/>
        <end position="109"/>
    </location>
</feature>
<dbReference type="Pfam" id="PF04505">
    <property type="entry name" value="CD225"/>
    <property type="match status" value="1"/>
</dbReference>
<name>A0ABQ6JE65_9ACTN</name>
<dbReference type="Proteomes" id="UP001157017">
    <property type="component" value="Unassembled WGS sequence"/>
</dbReference>
<dbReference type="InterPro" id="IPR051423">
    <property type="entry name" value="CD225/Dispanin"/>
</dbReference>
<evidence type="ECO:0000256" key="5">
    <source>
        <dbReference type="SAM" id="MobiDB-lite"/>
    </source>
</evidence>
<keyword evidence="8" id="KW-1185">Reference proteome</keyword>
<dbReference type="PANTHER" id="PTHR14948">
    <property type="entry name" value="NG5"/>
    <property type="match status" value="1"/>
</dbReference>
<feature type="region of interest" description="Disordered" evidence="5">
    <location>
        <begin position="1"/>
        <end position="27"/>
    </location>
</feature>
<evidence type="ECO:0008006" key="9">
    <source>
        <dbReference type="Google" id="ProtNLM"/>
    </source>
</evidence>
<comment type="subcellular location">
    <subcellularLocation>
        <location evidence="1">Membrane</location>
    </subcellularLocation>
</comment>
<dbReference type="EMBL" id="BSUZ01000001">
    <property type="protein sequence ID" value="GMA85071.1"/>
    <property type="molecule type" value="Genomic_DNA"/>
</dbReference>
<evidence type="ECO:0000313" key="8">
    <source>
        <dbReference type="Proteomes" id="UP001157017"/>
    </source>
</evidence>
<feature type="transmembrane region" description="Helical" evidence="6">
    <location>
        <begin position="36"/>
        <end position="58"/>
    </location>
</feature>
<evidence type="ECO:0000256" key="1">
    <source>
        <dbReference type="ARBA" id="ARBA00004370"/>
    </source>
</evidence>
<dbReference type="PANTHER" id="PTHR14948:SF25">
    <property type="entry name" value="DUF4190 DOMAIN-CONTAINING PROTEIN"/>
    <property type="match status" value="1"/>
</dbReference>
<reference evidence="8" key="1">
    <citation type="journal article" date="2019" name="Int. J. Syst. Evol. Microbiol.">
        <title>The Global Catalogue of Microorganisms (GCM) 10K type strain sequencing project: providing services to taxonomists for standard genome sequencing and annotation.</title>
        <authorList>
            <consortium name="The Broad Institute Genomics Platform"/>
            <consortium name="The Broad Institute Genome Sequencing Center for Infectious Disease"/>
            <person name="Wu L."/>
            <person name="Ma J."/>
        </authorList>
    </citation>
    <scope>NUCLEOTIDE SEQUENCE [LARGE SCALE GENOMIC DNA]</scope>
    <source>
        <strain evidence="8">NBRC 108730</strain>
    </source>
</reference>
<gene>
    <name evidence="7" type="ORF">GCM10025868_03210</name>
</gene>
<dbReference type="InterPro" id="IPR007593">
    <property type="entry name" value="CD225/Dispanin_fam"/>
</dbReference>
<keyword evidence="2 6" id="KW-0812">Transmembrane</keyword>
<sequence length="118" mass="11760">MTQFPGGDGPSYGSPPPQGGGFGGYGGPAGPPPPNYLVWAILTTIFCCLPLGVVSIVFSAQVNGKYAGGDVAGAQDSSRKAKQFAIWSAIAGVIVAVLYIVLVVVLGVVGSSSSSISN</sequence>
<evidence type="ECO:0000256" key="2">
    <source>
        <dbReference type="ARBA" id="ARBA00022692"/>
    </source>
</evidence>
<evidence type="ECO:0000256" key="3">
    <source>
        <dbReference type="ARBA" id="ARBA00022989"/>
    </source>
</evidence>
<evidence type="ECO:0000256" key="6">
    <source>
        <dbReference type="SAM" id="Phobius"/>
    </source>
</evidence>
<protein>
    <recommendedName>
        <fullName evidence="9">Interferon-induced transmembrane protein</fullName>
    </recommendedName>
</protein>